<protein>
    <recommendedName>
        <fullName evidence="3">Lactamase-like protein nscB</fullName>
    </recommendedName>
    <alternativeName>
        <fullName evidence="7">Neosartoricin B biosynthesis protein B</fullName>
    </alternativeName>
</protein>
<comment type="caution">
    <text evidence="9">The sequence shown here is derived from an EMBL/GenBank/DDBJ whole genome shotgun (WGS) entry which is preliminary data.</text>
</comment>
<name>A0A168CUQ1_9EURO</name>
<dbReference type="InterPro" id="IPR047921">
    <property type="entry name" value="LACTB2-like_MBL-fold"/>
</dbReference>
<evidence type="ECO:0000256" key="2">
    <source>
        <dbReference type="ARBA" id="ARBA00006759"/>
    </source>
</evidence>
<gene>
    <name evidence="9" type="ORF">AAP_00679</name>
</gene>
<dbReference type="InterPro" id="IPR036866">
    <property type="entry name" value="RibonucZ/Hydroxyglut_hydro"/>
</dbReference>
<reference evidence="9 10" key="1">
    <citation type="journal article" date="2016" name="Genome Biol. Evol.">
        <title>Divergent and convergent evolution of fungal pathogenicity.</title>
        <authorList>
            <person name="Shang Y."/>
            <person name="Xiao G."/>
            <person name="Zheng P."/>
            <person name="Cen K."/>
            <person name="Zhan S."/>
            <person name="Wang C."/>
        </authorList>
    </citation>
    <scope>NUCLEOTIDE SEQUENCE [LARGE SCALE GENOMIC DNA]</scope>
    <source>
        <strain evidence="9 10">ARSEF 7405</strain>
    </source>
</reference>
<dbReference type="InterPro" id="IPR036388">
    <property type="entry name" value="WH-like_DNA-bd_sf"/>
</dbReference>
<evidence type="ECO:0000256" key="3">
    <source>
        <dbReference type="ARBA" id="ARBA00018739"/>
    </source>
</evidence>
<dbReference type="FunFam" id="3.60.15.10:FF:000041">
    <property type="entry name" value="Metallo-beta-lactamase domain protein"/>
    <property type="match status" value="1"/>
</dbReference>
<evidence type="ECO:0000256" key="5">
    <source>
        <dbReference type="ARBA" id="ARBA00022801"/>
    </source>
</evidence>
<dbReference type="VEuPathDB" id="FungiDB:AAP_00679"/>
<dbReference type="Gene3D" id="1.10.10.10">
    <property type="entry name" value="Winged helix-like DNA-binding domain superfamily/Winged helix DNA-binding domain"/>
    <property type="match status" value="1"/>
</dbReference>
<evidence type="ECO:0000256" key="4">
    <source>
        <dbReference type="ARBA" id="ARBA00022723"/>
    </source>
</evidence>
<comment type="similarity">
    <text evidence="2">Belongs to the metallo-beta-lactamase superfamily. Glyoxalase II family.</text>
</comment>
<dbReference type="Proteomes" id="UP000242877">
    <property type="component" value="Unassembled WGS sequence"/>
</dbReference>
<dbReference type="InterPro" id="IPR041516">
    <property type="entry name" value="LACTB2_WH"/>
</dbReference>
<evidence type="ECO:0000313" key="9">
    <source>
        <dbReference type="EMBL" id="KZZ97036.1"/>
    </source>
</evidence>
<dbReference type="CDD" id="cd07722">
    <property type="entry name" value="LACTB2-like_MBL-fold"/>
    <property type="match status" value="1"/>
</dbReference>
<comment type="cofactor">
    <cofactor evidence="1">
        <name>Zn(2+)</name>
        <dbReference type="ChEBI" id="CHEBI:29105"/>
    </cofactor>
</comment>
<dbReference type="SMART" id="SM00849">
    <property type="entry name" value="Lactamase_B"/>
    <property type="match status" value="1"/>
</dbReference>
<keyword evidence="4" id="KW-0479">Metal-binding</keyword>
<dbReference type="Pfam" id="PF17778">
    <property type="entry name" value="WHD_BLACT"/>
    <property type="match status" value="1"/>
</dbReference>
<dbReference type="Gene3D" id="3.60.15.10">
    <property type="entry name" value="Ribonuclease Z/Hydroxyacylglutathione hydrolase-like"/>
    <property type="match status" value="1"/>
</dbReference>
<dbReference type="GO" id="GO:0044550">
    <property type="term" value="P:secondary metabolite biosynthetic process"/>
    <property type="evidence" value="ECO:0007669"/>
    <property type="project" value="TreeGrafter"/>
</dbReference>
<keyword evidence="10" id="KW-1185">Reference proteome</keyword>
<sequence>MALQLVKLPDVERFTLQGTNTYLIGRGNQRLLIDTGEGRPAWSQTLESILTEEKATITSALITHWHHDHVNGIQDLKKLCPEVRVYKHDPDEGQFPIEEKDIFHVEGATLEAIYSPGHTQDHMSFWLKEENSLFTGDNVLGQGTSAFEELGPYLSSLETLRAKGSVRGYPGHGPVIENPGSKITEYLKHRQEREDEILRLLRSRNSRENAILWSPKDLAQEIYPKIPEEVMLPAINGIVQVLMKLENEGRVSYHSERGLYSASKTKHAL</sequence>
<dbReference type="InterPro" id="IPR050662">
    <property type="entry name" value="Sec-metab_biosynth-thioest"/>
</dbReference>
<dbReference type="OrthoDB" id="17458at2759"/>
<dbReference type="PANTHER" id="PTHR23131">
    <property type="entry name" value="ENDORIBONUCLEASE LACTB2"/>
    <property type="match status" value="1"/>
</dbReference>
<dbReference type="GO" id="GO:0046872">
    <property type="term" value="F:metal ion binding"/>
    <property type="evidence" value="ECO:0007669"/>
    <property type="project" value="UniProtKB-KW"/>
</dbReference>
<evidence type="ECO:0000256" key="7">
    <source>
        <dbReference type="ARBA" id="ARBA00033382"/>
    </source>
</evidence>
<organism evidence="9 10">
    <name type="scientific">Ascosphaera apis ARSEF 7405</name>
    <dbReference type="NCBI Taxonomy" id="392613"/>
    <lineage>
        <taxon>Eukaryota</taxon>
        <taxon>Fungi</taxon>
        <taxon>Dikarya</taxon>
        <taxon>Ascomycota</taxon>
        <taxon>Pezizomycotina</taxon>
        <taxon>Eurotiomycetes</taxon>
        <taxon>Eurotiomycetidae</taxon>
        <taxon>Onygenales</taxon>
        <taxon>Ascosphaeraceae</taxon>
        <taxon>Ascosphaera</taxon>
    </lineage>
</organism>
<evidence type="ECO:0000256" key="6">
    <source>
        <dbReference type="ARBA" id="ARBA00022833"/>
    </source>
</evidence>
<accession>A0A168CUQ1</accession>
<evidence type="ECO:0000259" key="8">
    <source>
        <dbReference type="SMART" id="SM00849"/>
    </source>
</evidence>
<feature type="domain" description="Metallo-beta-lactamase" evidence="8">
    <location>
        <begin position="18"/>
        <end position="172"/>
    </location>
</feature>
<evidence type="ECO:0000313" key="10">
    <source>
        <dbReference type="Proteomes" id="UP000242877"/>
    </source>
</evidence>
<proteinExistence type="inferred from homology"/>
<dbReference type="InterPro" id="IPR001279">
    <property type="entry name" value="Metallo-B-lactamas"/>
</dbReference>
<dbReference type="SUPFAM" id="SSF56281">
    <property type="entry name" value="Metallo-hydrolase/oxidoreductase"/>
    <property type="match status" value="1"/>
</dbReference>
<dbReference type="PANTHER" id="PTHR23131:SF0">
    <property type="entry name" value="ENDORIBONUCLEASE LACTB2"/>
    <property type="match status" value="1"/>
</dbReference>
<dbReference type="AlphaFoldDB" id="A0A168CUQ1"/>
<keyword evidence="5" id="KW-0378">Hydrolase</keyword>
<evidence type="ECO:0000256" key="1">
    <source>
        <dbReference type="ARBA" id="ARBA00001947"/>
    </source>
</evidence>
<dbReference type="GO" id="GO:0016787">
    <property type="term" value="F:hydrolase activity"/>
    <property type="evidence" value="ECO:0007669"/>
    <property type="project" value="UniProtKB-KW"/>
</dbReference>
<dbReference type="Pfam" id="PF00753">
    <property type="entry name" value="Lactamase_B"/>
    <property type="match status" value="2"/>
</dbReference>
<dbReference type="EMBL" id="AZGZ01000002">
    <property type="protein sequence ID" value="KZZ97036.1"/>
    <property type="molecule type" value="Genomic_DNA"/>
</dbReference>
<keyword evidence="6" id="KW-0862">Zinc</keyword>